<evidence type="ECO:0000256" key="3">
    <source>
        <dbReference type="ARBA" id="ARBA00023002"/>
    </source>
</evidence>
<proteinExistence type="predicted"/>
<dbReference type="OrthoDB" id="2349068at2759"/>
<name>A0A0D2F675_9EURO</name>
<evidence type="ECO:0000256" key="2">
    <source>
        <dbReference type="ARBA" id="ARBA00022643"/>
    </source>
</evidence>
<keyword evidence="5" id="KW-1185">Reference proteome</keyword>
<keyword evidence="2" id="KW-0288">FMN</keyword>
<sequence>MGGFAGGALAAAVTQAGGVGMIGGVMVPEIDKELNIASKALANTTTGPAKTLPIGIGLLPFALRVESVLPVLEKYNPAIVWLFAAKELGDYAEWTTQFRKVCPQSAVWIQVGSATAALTVAQSAKPDALIMQGADAGGHGFERGASIVSLLPETSDVLNANGLENLPLLASGGIVDARGAAGAFALGAAGVVMGTRFLAAKETIVPSGYRELVLAAKDGGQATVRSKLFDNVKQPNIWPEPYDGRSLVTNSYIDHVEGVSIEEIRDKHNKAVVGEDLGFSTNIPRTLDSARRMFVLMCGLVPV</sequence>
<evidence type="ECO:0000256" key="1">
    <source>
        <dbReference type="ARBA" id="ARBA00022630"/>
    </source>
</evidence>
<dbReference type="SUPFAM" id="SSF51412">
    <property type="entry name" value="Inosine monophosphate dehydrogenase (IMPDH)"/>
    <property type="match status" value="1"/>
</dbReference>
<dbReference type="InterPro" id="IPR013785">
    <property type="entry name" value="Aldolase_TIM"/>
</dbReference>
<dbReference type="GeneID" id="25329590"/>
<evidence type="ECO:0000313" key="4">
    <source>
        <dbReference type="EMBL" id="KIW55399.1"/>
    </source>
</evidence>
<reference evidence="4 5" key="1">
    <citation type="submission" date="2015-01" db="EMBL/GenBank/DDBJ databases">
        <title>The Genome Sequence of Exophiala xenobiotica CBS118157.</title>
        <authorList>
            <consortium name="The Broad Institute Genomics Platform"/>
            <person name="Cuomo C."/>
            <person name="de Hoog S."/>
            <person name="Gorbushina A."/>
            <person name="Stielow B."/>
            <person name="Teixiera M."/>
            <person name="Abouelleil A."/>
            <person name="Chapman S.B."/>
            <person name="Priest M."/>
            <person name="Young S.K."/>
            <person name="Wortman J."/>
            <person name="Nusbaum C."/>
            <person name="Birren B."/>
        </authorList>
    </citation>
    <scope>NUCLEOTIDE SEQUENCE [LARGE SCALE GENOMIC DNA]</scope>
    <source>
        <strain evidence="4 5">CBS 118157</strain>
    </source>
</reference>
<dbReference type="Proteomes" id="UP000054342">
    <property type="component" value="Unassembled WGS sequence"/>
</dbReference>
<dbReference type="STRING" id="348802.A0A0D2F675"/>
<protein>
    <recommendedName>
        <fullName evidence="6">Nitronate monooxygenase domain-containing protein</fullName>
    </recommendedName>
</protein>
<dbReference type="PANTHER" id="PTHR32332:SF34">
    <property type="entry name" value="2-NITROPROPANE DIOXYGENASE FAMILY, PUTATIVE-RELATED"/>
    <property type="match status" value="1"/>
</dbReference>
<dbReference type="Pfam" id="PF03060">
    <property type="entry name" value="NMO"/>
    <property type="match status" value="1"/>
</dbReference>
<dbReference type="RefSeq" id="XP_013315983.1">
    <property type="nucleotide sequence ID" value="XM_013460529.1"/>
</dbReference>
<dbReference type="EMBL" id="KN847320">
    <property type="protein sequence ID" value="KIW55399.1"/>
    <property type="molecule type" value="Genomic_DNA"/>
</dbReference>
<keyword evidence="1" id="KW-0285">Flavoprotein</keyword>
<dbReference type="InterPro" id="IPR004136">
    <property type="entry name" value="NMO"/>
</dbReference>
<dbReference type="PANTHER" id="PTHR32332">
    <property type="entry name" value="2-NITROPROPANE DIOXYGENASE"/>
    <property type="match status" value="1"/>
</dbReference>
<keyword evidence="3" id="KW-0560">Oxidoreductase</keyword>
<dbReference type="HOGENOM" id="CLU_038732_9_0_1"/>
<dbReference type="Gene3D" id="3.20.20.70">
    <property type="entry name" value="Aldolase class I"/>
    <property type="match status" value="1"/>
</dbReference>
<dbReference type="CDD" id="cd04730">
    <property type="entry name" value="NPD_like"/>
    <property type="match status" value="1"/>
</dbReference>
<dbReference type="GO" id="GO:0018580">
    <property type="term" value="F:nitronate monooxygenase activity"/>
    <property type="evidence" value="ECO:0007669"/>
    <property type="project" value="InterPro"/>
</dbReference>
<evidence type="ECO:0000313" key="5">
    <source>
        <dbReference type="Proteomes" id="UP000054342"/>
    </source>
</evidence>
<organism evidence="4 5">
    <name type="scientific">Exophiala xenobiotica</name>
    <dbReference type="NCBI Taxonomy" id="348802"/>
    <lineage>
        <taxon>Eukaryota</taxon>
        <taxon>Fungi</taxon>
        <taxon>Dikarya</taxon>
        <taxon>Ascomycota</taxon>
        <taxon>Pezizomycotina</taxon>
        <taxon>Eurotiomycetes</taxon>
        <taxon>Chaetothyriomycetidae</taxon>
        <taxon>Chaetothyriales</taxon>
        <taxon>Herpotrichiellaceae</taxon>
        <taxon>Exophiala</taxon>
    </lineage>
</organism>
<dbReference type="AlphaFoldDB" id="A0A0D2F675"/>
<gene>
    <name evidence="4" type="ORF">PV05_07682</name>
</gene>
<accession>A0A0D2F675</accession>
<evidence type="ECO:0008006" key="6">
    <source>
        <dbReference type="Google" id="ProtNLM"/>
    </source>
</evidence>